<evidence type="ECO:0000256" key="2">
    <source>
        <dbReference type="ARBA" id="ARBA00022723"/>
    </source>
</evidence>
<proteinExistence type="predicted"/>
<dbReference type="InterPro" id="IPR006026">
    <property type="entry name" value="Peptidase_Metallo"/>
</dbReference>
<dbReference type="InterPro" id="IPR001818">
    <property type="entry name" value="Pept_M10_metallopeptidase"/>
</dbReference>
<dbReference type="SMART" id="SM00235">
    <property type="entry name" value="ZnMc"/>
    <property type="match status" value="1"/>
</dbReference>
<accession>A0A976UAM6</accession>
<name>A0A976UAM6_9CAUD</name>
<evidence type="ECO:0000313" key="7">
    <source>
        <dbReference type="EMBL" id="UVF62374.1"/>
    </source>
</evidence>
<dbReference type="EMBL" id="ON649700">
    <property type="protein sequence ID" value="UVF62374.1"/>
    <property type="molecule type" value="Genomic_DNA"/>
</dbReference>
<dbReference type="InterPro" id="IPR024079">
    <property type="entry name" value="MetalloPept_cat_dom_sf"/>
</dbReference>
<evidence type="ECO:0000256" key="5">
    <source>
        <dbReference type="ARBA" id="ARBA00023049"/>
    </source>
</evidence>
<dbReference type="Gene3D" id="3.40.390.10">
    <property type="entry name" value="Collagenase (Catalytic Domain)"/>
    <property type="match status" value="1"/>
</dbReference>
<keyword evidence="8" id="KW-1185">Reference proteome</keyword>
<feature type="domain" description="Peptidase metallopeptidase" evidence="6">
    <location>
        <begin position="47"/>
        <end position="211"/>
    </location>
</feature>
<dbReference type="GO" id="GO:0031012">
    <property type="term" value="C:extracellular matrix"/>
    <property type="evidence" value="ECO:0007669"/>
    <property type="project" value="InterPro"/>
</dbReference>
<dbReference type="Proteomes" id="UP001157003">
    <property type="component" value="Segment"/>
</dbReference>
<keyword evidence="2" id="KW-0479">Metal-binding</keyword>
<dbReference type="GO" id="GO:0030198">
    <property type="term" value="P:extracellular matrix organization"/>
    <property type="evidence" value="ECO:0007669"/>
    <property type="project" value="TreeGrafter"/>
</dbReference>
<dbReference type="GO" id="GO:0030574">
    <property type="term" value="P:collagen catabolic process"/>
    <property type="evidence" value="ECO:0007669"/>
    <property type="project" value="TreeGrafter"/>
</dbReference>
<evidence type="ECO:0000313" key="8">
    <source>
        <dbReference type="Proteomes" id="UP001157003"/>
    </source>
</evidence>
<dbReference type="Pfam" id="PF00413">
    <property type="entry name" value="Peptidase_M10"/>
    <property type="match status" value="1"/>
</dbReference>
<dbReference type="GO" id="GO:0006508">
    <property type="term" value="P:proteolysis"/>
    <property type="evidence" value="ECO:0007669"/>
    <property type="project" value="UniProtKB-KW"/>
</dbReference>
<sequence length="233" mass="27403">MSARRYYKSATNNNSVLCEMGIFGYGGLIRGSNINDNGEAEPMIDEWKHSWKPGVLTYRLDSYTNDWKSKYDQERAVTVAFRAWQLRIKDLKFKRVYDKNKPVDIHISFESLEHFKGRKGTLAWAYYPGQGDISGDIHINDSWNWVPHSNWQDLARPPLVTVLMHEIGHSLGLKHDNRSKDCIMYPSLNLGKTKNTLHKYDIERIQTRYGKRNLSQRIIDYFMRRRIRGGDFR</sequence>
<keyword evidence="5 7" id="KW-0482">Metalloprotease</keyword>
<dbReference type="SUPFAM" id="SSF55486">
    <property type="entry name" value="Metalloproteases ('zincins'), catalytic domain"/>
    <property type="match status" value="1"/>
</dbReference>
<dbReference type="GO" id="GO:0004222">
    <property type="term" value="F:metalloendopeptidase activity"/>
    <property type="evidence" value="ECO:0007669"/>
    <property type="project" value="InterPro"/>
</dbReference>
<evidence type="ECO:0000259" key="6">
    <source>
        <dbReference type="SMART" id="SM00235"/>
    </source>
</evidence>
<evidence type="ECO:0000256" key="1">
    <source>
        <dbReference type="ARBA" id="ARBA00022670"/>
    </source>
</evidence>
<evidence type="ECO:0000256" key="3">
    <source>
        <dbReference type="ARBA" id="ARBA00022801"/>
    </source>
</evidence>
<protein>
    <submittedName>
        <fullName evidence="7">Matrixin family metalloprotease</fullName>
    </submittedName>
</protein>
<dbReference type="GO" id="GO:0008270">
    <property type="term" value="F:zinc ion binding"/>
    <property type="evidence" value="ECO:0007669"/>
    <property type="project" value="InterPro"/>
</dbReference>
<dbReference type="PANTHER" id="PTHR10201:SF323">
    <property type="entry name" value="MATRIX METALLOPROTEINASE-21"/>
    <property type="match status" value="1"/>
</dbReference>
<dbReference type="PANTHER" id="PTHR10201">
    <property type="entry name" value="MATRIX METALLOPROTEINASE"/>
    <property type="match status" value="1"/>
</dbReference>
<keyword evidence="3" id="KW-0378">Hydrolase</keyword>
<keyword evidence="1" id="KW-0645">Protease</keyword>
<organism evidence="7 8">
    <name type="scientific">Nitrososphaeria virus YSH_174770</name>
    <dbReference type="NCBI Taxonomy" id="3071322"/>
    <lineage>
        <taxon>Viruses</taxon>
        <taxon>Duplodnaviria</taxon>
        <taxon>Heunggongvirae</taxon>
        <taxon>Uroviricota</taxon>
        <taxon>Caudoviricetes</taxon>
        <taxon>Juravirales</taxon>
        <taxon>Yangangviridae</taxon>
        <taxon>Senitvirus</taxon>
        <taxon>Senitvirus yangshanense</taxon>
    </lineage>
</organism>
<keyword evidence="4" id="KW-0862">Zinc</keyword>
<reference evidence="7 8" key="1">
    <citation type="submission" date="2022-05" db="EMBL/GenBank/DDBJ databases">
        <title>Diverse viruses of marine archaea discovered using metagenomics.</title>
        <authorList>
            <person name="Zhou Y."/>
        </authorList>
    </citation>
    <scope>NUCLEOTIDE SEQUENCE [LARGE SCALE GENOMIC DNA]</scope>
    <source>
        <strain evidence="7">YSH_174770</strain>
    </source>
</reference>
<evidence type="ECO:0000256" key="4">
    <source>
        <dbReference type="ARBA" id="ARBA00022833"/>
    </source>
</evidence>